<accession>A0AAD5U9M9</accession>
<evidence type="ECO:0000256" key="1">
    <source>
        <dbReference type="SAM" id="Coils"/>
    </source>
</evidence>
<name>A0AAD5U9M9_9FUNG</name>
<dbReference type="AlphaFoldDB" id="A0AAD5U9M9"/>
<evidence type="ECO:0000313" key="3">
    <source>
        <dbReference type="Proteomes" id="UP001210925"/>
    </source>
</evidence>
<organism evidence="2 3">
    <name type="scientific">Boothiomyces macroporosus</name>
    <dbReference type="NCBI Taxonomy" id="261099"/>
    <lineage>
        <taxon>Eukaryota</taxon>
        <taxon>Fungi</taxon>
        <taxon>Fungi incertae sedis</taxon>
        <taxon>Chytridiomycota</taxon>
        <taxon>Chytridiomycota incertae sedis</taxon>
        <taxon>Chytridiomycetes</taxon>
        <taxon>Rhizophydiales</taxon>
        <taxon>Terramycetaceae</taxon>
        <taxon>Boothiomyces</taxon>
    </lineage>
</organism>
<comment type="caution">
    <text evidence="2">The sequence shown here is derived from an EMBL/GenBank/DDBJ whole genome shotgun (WGS) entry which is preliminary data.</text>
</comment>
<keyword evidence="3" id="KW-1185">Reference proteome</keyword>
<reference evidence="2" key="1">
    <citation type="submission" date="2020-05" db="EMBL/GenBank/DDBJ databases">
        <title>Phylogenomic resolution of chytrid fungi.</title>
        <authorList>
            <person name="Stajich J.E."/>
            <person name="Amses K."/>
            <person name="Simmons R."/>
            <person name="Seto K."/>
            <person name="Myers J."/>
            <person name="Bonds A."/>
            <person name="Quandt C.A."/>
            <person name="Barry K."/>
            <person name="Liu P."/>
            <person name="Grigoriev I."/>
            <person name="Longcore J.E."/>
            <person name="James T.Y."/>
        </authorList>
    </citation>
    <scope>NUCLEOTIDE SEQUENCE</scope>
    <source>
        <strain evidence="2">PLAUS21</strain>
    </source>
</reference>
<evidence type="ECO:0000313" key="2">
    <source>
        <dbReference type="EMBL" id="KAJ3249748.1"/>
    </source>
</evidence>
<feature type="coiled-coil region" evidence="1">
    <location>
        <begin position="13"/>
        <end position="40"/>
    </location>
</feature>
<proteinExistence type="predicted"/>
<feature type="non-terminal residue" evidence="2">
    <location>
        <position position="103"/>
    </location>
</feature>
<dbReference type="EMBL" id="JADGKB010000367">
    <property type="protein sequence ID" value="KAJ3249748.1"/>
    <property type="molecule type" value="Genomic_DNA"/>
</dbReference>
<sequence>MSTKSPKNPKILILEQEIDKNRILKNYQELQENVAKYHRKYYSQGSVLGYIALAEVVYNEPEIPYDDDVVIPPEPIFLDKVHANLQKALASAPDASTNGLAML</sequence>
<dbReference type="Proteomes" id="UP001210925">
    <property type="component" value="Unassembled WGS sequence"/>
</dbReference>
<protein>
    <submittedName>
        <fullName evidence="2">Uncharacterized protein</fullName>
    </submittedName>
</protein>
<keyword evidence="1" id="KW-0175">Coiled coil</keyword>
<gene>
    <name evidence="2" type="ORF">HK103_004431</name>
</gene>